<evidence type="ECO:0000256" key="1">
    <source>
        <dbReference type="SAM" id="Phobius"/>
    </source>
</evidence>
<keyword evidence="1" id="KW-1133">Transmembrane helix</keyword>
<proteinExistence type="predicted"/>
<organism evidence="2 3">
    <name type="scientific">Heterorhabditis bacteriophora</name>
    <name type="common">Entomopathogenic nematode worm</name>
    <dbReference type="NCBI Taxonomy" id="37862"/>
    <lineage>
        <taxon>Eukaryota</taxon>
        <taxon>Metazoa</taxon>
        <taxon>Ecdysozoa</taxon>
        <taxon>Nematoda</taxon>
        <taxon>Chromadorea</taxon>
        <taxon>Rhabditida</taxon>
        <taxon>Rhabditina</taxon>
        <taxon>Rhabditomorpha</taxon>
        <taxon>Strongyloidea</taxon>
        <taxon>Heterorhabditidae</taxon>
        <taxon>Heterorhabditis</taxon>
    </lineage>
</organism>
<keyword evidence="1" id="KW-0812">Transmembrane</keyword>
<keyword evidence="1" id="KW-0472">Membrane</keyword>
<feature type="transmembrane region" description="Helical" evidence="1">
    <location>
        <begin position="12"/>
        <end position="27"/>
    </location>
</feature>
<reference evidence="3" key="1">
    <citation type="submission" date="2016-11" db="UniProtKB">
        <authorList>
            <consortium name="WormBaseParasite"/>
        </authorList>
    </citation>
    <scope>IDENTIFICATION</scope>
</reference>
<dbReference type="WBParaSite" id="Hba_00287">
    <property type="protein sequence ID" value="Hba_00287"/>
    <property type="gene ID" value="Hba_00287"/>
</dbReference>
<dbReference type="Proteomes" id="UP000095283">
    <property type="component" value="Unplaced"/>
</dbReference>
<keyword evidence="2" id="KW-1185">Reference proteome</keyword>
<evidence type="ECO:0000313" key="3">
    <source>
        <dbReference type="WBParaSite" id="Hba_00287"/>
    </source>
</evidence>
<name>A0A1I7W6M1_HETBA</name>
<dbReference type="AlphaFoldDB" id="A0A1I7W6M1"/>
<accession>A0A1I7W6M1</accession>
<sequence>MTTKILCENNLLILNFLVICFSLRLLPTQR</sequence>
<evidence type="ECO:0000313" key="2">
    <source>
        <dbReference type="Proteomes" id="UP000095283"/>
    </source>
</evidence>
<protein>
    <submittedName>
        <fullName evidence="3">Uncharacterized protein</fullName>
    </submittedName>
</protein>